<dbReference type="Proteomes" id="UP000236919">
    <property type="component" value="Unassembled WGS sequence"/>
</dbReference>
<protein>
    <recommendedName>
        <fullName evidence="3">STAS domain-containing protein</fullName>
    </recommendedName>
</protein>
<sequence>MALKAVIHKAKHHGATVEISGATLVMRRVLLHEGIREPLVAFSNACPATQRPMVKTVCFS</sequence>
<evidence type="ECO:0008006" key="3">
    <source>
        <dbReference type="Google" id="ProtNLM"/>
    </source>
</evidence>
<dbReference type="EMBL" id="PQFZ01000002">
    <property type="protein sequence ID" value="POR55321.1"/>
    <property type="molecule type" value="Genomic_DNA"/>
</dbReference>
<dbReference type="AlphaFoldDB" id="A0A2S4MKX0"/>
<reference evidence="1 2" key="1">
    <citation type="submission" date="2018-01" db="EMBL/GenBank/DDBJ databases">
        <title>Genomic Encyclopedia of Type Strains, Phase III (KMG-III): the genomes of soil and plant-associated and newly described type strains.</title>
        <authorList>
            <person name="Whitman W."/>
        </authorList>
    </citation>
    <scope>NUCLEOTIDE SEQUENCE [LARGE SCALE GENOMIC DNA]</scope>
    <source>
        <strain evidence="1 2">1131</strain>
    </source>
</reference>
<comment type="caution">
    <text evidence="1">The sequence shown here is derived from an EMBL/GenBank/DDBJ whole genome shotgun (WGS) entry which is preliminary data.</text>
</comment>
<gene>
    <name evidence="1" type="ORF">CYD53_102207</name>
</gene>
<name>A0A2S4MKX0_9HYPH</name>
<keyword evidence="2" id="KW-1185">Reference proteome</keyword>
<organism evidence="1 2">
    <name type="scientific">Bosea psychrotolerans</name>
    <dbReference type="NCBI Taxonomy" id="1871628"/>
    <lineage>
        <taxon>Bacteria</taxon>
        <taxon>Pseudomonadati</taxon>
        <taxon>Pseudomonadota</taxon>
        <taxon>Alphaproteobacteria</taxon>
        <taxon>Hyphomicrobiales</taxon>
        <taxon>Boseaceae</taxon>
        <taxon>Bosea</taxon>
    </lineage>
</organism>
<dbReference type="RefSeq" id="WP_181011704.1">
    <property type="nucleotide sequence ID" value="NZ_PQFZ01000002.1"/>
</dbReference>
<proteinExistence type="predicted"/>
<evidence type="ECO:0000313" key="2">
    <source>
        <dbReference type="Proteomes" id="UP000236919"/>
    </source>
</evidence>
<accession>A0A2S4MKX0</accession>
<evidence type="ECO:0000313" key="1">
    <source>
        <dbReference type="EMBL" id="POR55321.1"/>
    </source>
</evidence>